<protein>
    <submittedName>
        <fullName evidence="1">Uncharacterized protein</fullName>
    </submittedName>
</protein>
<evidence type="ECO:0000313" key="2">
    <source>
        <dbReference type="Proteomes" id="UP000037069"/>
    </source>
</evidence>
<keyword evidence="2" id="KW-1185">Reference proteome</keyword>
<accession>A0A0L0CD84</accession>
<name>A0A0L0CD84_LUCCU</name>
<evidence type="ECO:0000313" key="1">
    <source>
        <dbReference type="EMBL" id="KNC29424.1"/>
    </source>
</evidence>
<dbReference type="EMBL" id="JRES01000668">
    <property type="protein sequence ID" value="KNC29424.1"/>
    <property type="molecule type" value="Genomic_DNA"/>
</dbReference>
<gene>
    <name evidence="1" type="ORF">FF38_06589</name>
</gene>
<organism evidence="1 2">
    <name type="scientific">Lucilia cuprina</name>
    <name type="common">Green bottle fly</name>
    <name type="synonym">Australian sheep blowfly</name>
    <dbReference type="NCBI Taxonomy" id="7375"/>
    <lineage>
        <taxon>Eukaryota</taxon>
        <taxon>Metazoa</taxon>
        <taxon>Ecdysozoa</taxon>
        <taxon>Arthropoda</taxon>
        <taxon>Hexapoda</taxon>
        <taxon>Insecta</taxon>
        <taxon>Pterygota</taxon>
        <taxon>Neoptera</taxon>
        <taxon>Endopterygota</taxon>
        <taxon>Diptera</taxon>
        <taxon>Brachycera</taxon>
        <taxon>Muscomorpha</taxon>
        <taxon>Oestroidea</taxon>
        <taxon>Calliphoridae</taxon>
        <taxon>Luciliinae</taxon>
        <taxon>Lucilia</taxon>
    </lineage>
</organism>
<comment type="caution">
    <text evidence="1">The sequence shown here is derived from an EMBL/GenBank/DDBJ whole genome shotgun (WGS) entry which is preliminary data.</text>
</comment>
<dbReference type="Proteomes" id="UP000037069">
    <property type="component" value="Unassembled WGS sequence"/>
</dbReference>
<reference evidence="1 2" key="1">
    <citation type="journal article" date="2015" name="Nat. Commun.">
        <title>Lucilia cuprina genome unlocks parasitic fly biology to underpin future interventions.</title>
        <authorList>
            <person name="Anstead C.A."/>
            <person name="Korhonen P.K."/>
            <person name="Young N.D."/>
            <person name="Hall R.S."/>
            <person name="Jex A.R."/>
            <person name="Murali S.C."/>
            <person name="Hughes D.S."/>
            <person name="Lee S.F."/>
            <person name="Perry T."/>
            <person name="Stroehlein A.J."/>
            <person name="Ansell B.R."/>
            <person name="Breugelmans B."/>
            <person name="Hofmann A."/>
            <person name="Qu J."/>
            <person name="Dugan S."/>
            <person name="Lee S.L."/>
            <person name="Chao H."/>
            <person name="Dinh H."/>
            <person name="Han Y."/>
            <person name="Doddapaneni H.V."/>
            <person name="Worley K.C."/>
            <person name="Muzny D.M."/>
            <person name="Ioannidis P."/>
            <person name="Waterhouse R.M."/>
            <person name="Zdobnov E.M."/>
            <person name="James P.J."/>
            <person name="Bagnall N.H."/>
            <person name="Kotze A.C."/>
            <person name="Gibbs R.A."/>
            <person name="Richards S."/>
            <person name="Batterham P."/>
            <person name="Gasser R.B."/>
        </authorList>
    </citation>
    <scope>NUCLEOTIDE SEQUENCE [LARGE SCALE GENOMIC DNA]</scope>
    <source>
        <strain evidence="1 2">LS</strain>
        <tissue evidence="1">Full body</tissue>
    </source>
</reference>
<proteinExistence type="predicted"/>
<dbReference type="AlphaFoldDB" id="A0A0L0CD84"/>
<sequence>MDNTTAWLPETQAVFSTSTGQEFIDFAVQVLGASQILRTTNLSFDQVIAVNGGGDSYLLQAGGNELQKSHLSGGILHSNTIGAQTQGLQQGPKCASNANSKGQPANLTYIRGKDIVIQLRRV</sequence>